<feature type="compositionally biased region" description="Basic and acidic residues" evidence="10">
    <location>
        <begin position="286"/>
        <end position="296"/>
    </location>
</feature>
<evidence type="ECO:0000256" key="10">
    <source>
        <dbReference type="SAM" id="MobiDB-lite"/>
    </source>
</evidence>
<dbReference type="CDD" id="cd03216">
    <property type="entry name" value="ABC_Carb_Monos_I"/>
    <property type="match status" value="1"/>
</dbReference>
<dbReference type="PANTHER" id="PTHR43790">
    <property type="entry name" value="CARBOHYDRATE TRANSPORT ATP-BINDING PROTEIN MG119-RELATED"/>
    <property type="match status" value="1"/>
</dbReference>
<dbReference type="AlphaFoldDB" id="Q08PR3"/>
<organism evidence="12 13">
    <name type="scientific">Stigmatella aurantiaca (strain DW4/3-1)</name>
    <dbReference type="NCBI Taxonomy" id="378806"/>
    <lineage>
        <taxon>Bacteria</taxon>
        <taxon>Pseudomonadati</taxon>
        <taxon>Myxococcota</taxon>
        <taxon>Myxococcia</taxon>
        <taxon>Myxococcales</taxon>
        <taxon>Cystobacterineae</taxon>
        <taxon>Archangiaceae</taxon>
        <taxon>Stigmatella</taxon>
    </lineage>
</organism>
<dbReference type="PANTHER" id="PTHR43790:SF9">
    <property type="entry name" value="GALACTOFURANOSE TRANSPORTER ATP-BINDING PROTEIN YTFR"/>
    <property type="match status" value="1"/>
</dbReference>
<name>Q08PR3_STIAD</name>
<accession>Q08PR3</accession>
<keyword evidence="8" id="KW-1278">Translocase</keyword>
<feature type="domain" description="ABC transporter" evidence="11">
    <location>
        <begin position="29"/>
        <end position="264"/>
    </location>
</feature>
<dbReference type="PROSITE" id="PS00211">
    <property type="entry name" value="ABC_TRANSPORTER_1"/>
    <property type="match status" value="1"/>
</dbReference>
<keyword evidence="9" id="KW-0472">Membrane</keyword>
<dbReference type="PATRIC" id="fig|378806.16.peg.1236"/>
<dbReference type="EC" id="3.6.3.17" evidence="12"/>
<gene>
    <name evidence="12" type="ORF">STIAU_3555</name>
</gene>
<evidence type="ECO:0000256" key="3">
    <source>
        <dbReference type="ARBA" id="ARBA00022475"/>
    </source>
</evidence>
<evidence type="ECO:0000256" key="6">
    <source>
        <dbReference type="ARBA" id="ARBA00022741"/>
    </source>
</evidence>
<evidence type="ECO:0000256" key="7">
    <source>
        <dbReference type="ARBA" id="ARBA00022840"/>
    </source>
</evidence>
<dbReference type="CDD" id="cd03215">
    <property type="entry name" value="ABC_Carb_Monos_II"/>
    <property type="match status" value="1"/>
</dbReference>
<keyword evidence="4" id="KW-0762">Sugar transport</keyword>
<evidence type="ECO:0000256" key="4">
    <source>
        <dbReference type="ARBA" id="ARBA00022597"/>
    </source>
</evidence>
<dbReference type="SUPFAM" id="SSF52540">
    <property type="entry name" value="P-loop containing nucleoside triphosphate hydrolases"/>
    <property type="match status" value="2"/>
</dbReference>
<dbReference type="InterPro" id="IPR050107">
    <property type="entry name" value="ABC_carbohydrate_import_ATPase"/>
</dbReference>
<dbReference type="GO" id="GO:0005524">
    <property type="term" value="F:ATP binding"/>
    <property type="evidence" value="ECO:0007669"/>
    <property type="project" value="UniProtKB-KW"/>
</dbReference>
<dbReference type="SMART" id="SM00382">
    <property type="entry name" value="AAA"/>
    <property type="match status" value="2"/>
</dbReference>
<dbReference type="Gene3D" id="3.40.50.300">
    <property type="entry name" value="P-loop containing nucleotide triphosphate hydrolases"/>
    <property type="match status" value="2"/>
</dbReference>
<sequence length="538" mass="58826">MPPRSSPIGSTKPPRHGEETPMSEAVPVLEMKGISKRFSGVQALRGVDFRLFPGEVHSVMGQNGAGKSTLIKVLTGVHRPDAGRILLQGREVKPKSPLEAQRLGISTVYQEVNLCPNLSVAENICLGHNGSESFAIRWKQMHQRAESLLSDLNLHVDVSAPLFTCSIAVQQVCAIARALNMQAKILILDEPTSSLAEDEVKMLLSVMRRLKAQGMAILFVTHFLGQTFEISDRITILRNGELVSEHPVNGVSRMELVNKMVGREVSSEGTSRTQSARAPLPLEPKAAGDGERSGTRKPFLRAEKLGRRGSVQDVELEVQQGQSLGMGGLLGSGRTELARLLFGIDRAEQGSIEIEGEPARLSSPMEAIQRGIGFCPEDRKHEGIIGELSIRENMVLALQAKSGIFRSISRKQQEELAERYIQALGIKVSDMETPISQLSGGNQQKVLLARWLATHPRMLILDEPTRGIDVAAKAEIMGQVMALCDQGMAILFISSEIEEVLRYSDRIAVMRDRQKVGELETREADEGSVFKIIAGGQA</sequence>
<evidence type="ECO:0000256" key="2">
    <source>
        <dbReference type="ARBA" id="ARBA00022448"/>
    </source>
</evidence>
<keyword evidence="3" id="KW-1003">Cell membrane</keyword>
<evidence type="ECO:0000313" key="12">
    <source>
        <dbReference type="EMBL" id="EAU62470.1"/>
    </source>
</evidence>
<dbReference type="PROSITE" id="PS50893">
    <property type="entry name" value="ABC_TRANSPORTER_2"/>
    <property type="match status" value="2"/>
</dbReference>
<dbReference type="GO" id="GO:0016887">
    <property type="term" value="F:ATP hydrolysis activity"/>
    <property type="evidence" value="ECO:0007669"/>
    <property type="project" value="InterPro"/>
</dbReference>
<protein>
    <submittedName>
        <fullName evidence="12">Ribose transport ATP-binding protein RbsA</fullName>
        <ecNumber evidence="12">3.6.3.17</ecNumber>
    </submittedName>
</protein>
<feature type="region of interest" description="Disordered" evidence="10">
    <location>
        <begin position="1"/>
        <end position="23"/>
    </location>
</feature>
<feature type="region of interest" description="Disordered" evidence="10">
    <location>
        <begin position="263"/>
        <end position="296"/>
    </location>
</feature>
<evidence type="ECO:0000259" key="11">
    <source>
        <dbReference type="PROSITE" id="PS50893"/>
    </source>
</evidence>
<dbReference type="GO" id="GO:0005886">
    <property type="term" value="C:plasma membrane"/>
    <property type="evidence" value="ECO:0007669"/>
    <property type="project" value="UniProtKB-SubCell"/>
</dbReference>
<keyword evidence="2" id="KW-0813">Transport</keyword>
<reference evidence="12 13" key="1">
    <citation type="submission" date="2006-04" db="EMBL/GenBank/DDBJ databases">
        <authorList>
            <person name="Nierman W.C."/>
        </authorList>
    </citation>
    <scope>NUCLEOTIDE SEQUENCE [LARGE SCALE GENOMIC DNA]</scope>
    <source>
        <strain evidence="12 13">DW4/3-1</strain>
    </source>
</reference>
<dbReference type="EMBL" id="AAMD01000234">
    <property type="protein sequence ID" value="EAU62470.1"/>
    <property type="molecule type" value="Genomic_DNA"/>
</dbReference>
<evidence type="ECO:0000256" key="5">
    <source>
        <dbReference type="ARBA" id="ARBA00022737"/>
    </source>
</evidence>
<dbReference type="InterPro" id="IPR017871">
    <property type="entry name" value="ABC_transporter-like_CS"/>
</dbReference>
<feature type="compositionally biased region" description="Polar residues" evidence="10">
    <location>
        <begin position="267"/>
        <end position="276"/>
    </location>
</feature>
<feature type="domain" description="ABC transporter" evidence="11">
    <location>
        <begin position="295"/>
        <end position="537"/>
    </location>
</feature>
<keyword evidence="12" id="KW-0378">Hydrolase</keyword>
<evidence type="ECO:0000313" key="13">
    <source>
        <dbReference type="Proteomes" id="UP000032702"/>
    </source>
</evidence>
<keyword evidence="7 12" id="KW-0067">ATP-binding</keyword>
<dbReference type="InterPro" id="IPR027417">
    <property type="entry name" value="P-loop_NTPase"/>
</dbReference>
<dbReference type="FunFam" id="3.40.50.300:FF:000127">
    <property type="entry name" value="Ribose import ATP-binding protein RbsA"/>
    <property type="match status" value="1"/>
</dbReference>
<comment type="subcellular location">
    <subcellularLocation>
        <location evidence="1">Cell membrane</location>
        <topology evidence="1">Peripheral membrane protein</topology>
    </subcellularLocation>
</comment>
<keyword evidence="5" id="KW-0677">Repeat</keyword>
<evidence type="ECO:0000256" key="1">
    <source>
        <dbReference type="ARBA" id="ARBA00004202"/>
    </source>
</evidence>
<evidence type="ECO:0000256" key="8">
    <source>
        <dbReference type="ARBA" id="ARBA00022967"/>
    </source>
</evidence>
<proteinExistence type="predicted"/>
<keyword evidence="6" id="KW-0547">Nucleotide-binding</keyword>
<evidence type="ECO:0000256" key="9">
    <source>
        <dbReference type="ARBA" id="ARBA00023136"/>
    </source>
</evidence>
<dbReference type="Pfam" id="PF00005">
    <property type="entry name" value="ABC_tran"/>
    <property type="match status" value="2"/>
</dbReference>
<dbReference type="InterPro" id="IPR003593">
    <property type="entry name" value="AAA+_ATPase"/>
</dbReference>
<dbReference type="Proteomes" id="UP000032702">
    <property type="component" value="Unassembled WGS sequence"/>
</dbReference>
<dbReference type="InterPro" id="IPR003439">
    <property type="entry name" value="ABC_transporter-like_ATP-bd"/>
</dbReference>
<comment type="caution">
    <text evidence="12">The sequence shown here is derived from an EMBL/GenBank/DDBJ whole genome shotgun (WGS) entry which is preliminary data.</text>
</comment>